<sequence length="132" mass="14536">MRLSSIITLLAAAAGGSAWQNSLAYEFETHNCKGGLTGAHLSMKYWKIPMKNASNSVVTYTVNKGVFRWYAYSATTEDGHDCYGDVVGKLQEGCNDLDKFVSKGGQRIKCIMWCNSWASKDKKYSCAAIGQE</sequence>
<dbReference type="EMBL" id="CAUWAG010000003">
    <property type="protein sequence ID" value="CAJ2501482.1"/>
    <property type="molecule type" value="Genomic_DNA"/>
</dbReference>
<keyword evidence="3" id="KW-1185">Reference proteome</keyword>
<reference evidence="2" key="1">
    <citation type="submission" date="2023-10" db="EMBL/GenBank/DDBJ databases">
        <authorList>
            <person name="Hackl T."/>
        </authorList>
    </citation>
    <scope>NUCLEOTIDE SEQUENCE</scope>
</reference>
<dbReference type="AlphaFoldDB" id="A0AAI8YE81"/>
<dbReference type="Proteomes" id="UP001295740">
    <property type="component" value="Unassembled WGS sequence"/>
</dbReference>
<evidence type="ECO:0000313" key="3">
    <source>
        <dbReference type="Proteomes" id="UP001295740"/>
    </source>
</evidence>
<name>A0AAI8YE81_9PEZI</name>
<organism evidence="2 3">
    <name type="scientific">Anthostomella pinea</name>
    <dbReference type="NCBI Taxonomy" id="933095"/>
    <lineage>
        <taxon>Eukaryota</taxon>
        <taxon>Fungi</taxon>
        <taxon>Dikarya</taxon>
        <taxon>Ascomycota</taxon>
        <taxon>Pezizomycotina</taxon>
        <taxon>Sordariomycetes</taxon>
        <taxon>Xylariomycetidae</taxon>
        <taxon>Xylariales</taxon>
        <taxon>Xylariaceae</taxon>
        <taxon>Anthostomella</taxon>
    </lineage>
</organism>
<feature type="signal peptide" evidence="1">
    <location>
        <begin position="1"/>
        <end position="18"/>
    </location>
</feature>
<proteinExistence type="predicted"/>
<comment type="caution">
    <text evidence="2">The sequence shown here is derived from an EMBL/GenBank/DDBJ whole genome shotgun (WGS) entry which is preliminary data.</text>
</comment>
<evidence type="ECO:0000256" key="1">
    <source>
        <dbReference type="SAM" id="SignalP"/>
    </source>
</evidence>
<keyword evidence="1" id="KW-0732">Signal</keyword>
<protein>
    <submittedName>
        <fullName evidence="2">Uu.00g043350.m01.CDS01</fullName>
    </submittedName>
</protein>
<accession>A0AAI8YE81</accession>
<gene>
    <name evidence="2" type="ORF">KHLLAP_LOCUS1950</name>
</gene>
<evidence type="ECO:0000313" key="2">
    <source>
        <dbReference type="EMBL" id="CAJ2501482.1"/>
    </source>
</evidence>
<feature type="chain" id="PRO_5042469431" evidence="1">
    <location>
        <begin position="19"/>
        <end position="132"/>
    </location>
</feature>